<dbReference type="GO" id="GO:0005737">
    <property type="term" value="C:cytoplasm"/>
    <property type="evidence" value="ECO:0007669"/>
    <property type="project" value="UniProtKB-ARBA"/>
</dbReference>
<evidence type="ECO:0000256" key="1">
    <source>
        <dbReference type="ARBA" id="ARBA00022980"/>
    </source>
</evidence>
<dbReference type="PROSITE" id="PS00732">
    <property type="entry name" value="RIBOSOMAL_S16"/>
    <property type="match status" value="1"/>
</dbReference>
<keyword evidence="1 3" id="KW-0689">Ribosomal protein</keyword>
<protein>
    <recommendedName>
        <fullName evidence="3">Small ribosomal subunit protein bS16</fullName>
    </recommendedName>
</protein>
<organism evidence="4">
    <name type="scientific">uncultured Lysobacter sp</name>
    <dbReference type="NCBI Taxonomy" id="271060"/>
    <lineage>
        <taxon>Bacteria</taxon>
        <taxon>Pseudomonadati</taxon>
        <taxon>Pseudomonadota</taxon>
        <taxon>Gammaproteobacteria</taxon>
        <taxon>Lysobacterales</taxon>
        <taxon>Lysobacteraceae</taxon>
        <taxon>Lysobacter</taxon>
        <taxon>environmental samples</taxon>
    </lineage>
</organism>
<keyword evidence="2 3" id="KW-0687">Ribonucleoprotein</keyword>
<reference evidence="4" key="1">
    <citation type="submission" date="2020-02" db="EMBL/GenBank/DDBJ databases">
        <authorList>
            <person name="Meier V. D."/>
        </authorList>
    </citation>
    <scope>NUCLEOTIDE SEQUENCE</scope>
    <source>
        <strain evidence="4">AVDCRST_MAG71</strain>
    </source>
</reference>
<dbReference type="Pfam" id="PF00886">
    <property type="entry name" value="Ribosomal_S16"/>
    <property type="match status" value="1"/>
</dbReference>
<dbReference type="PANTHER" id="PTHR12919">
    <property type="entry name" value="30S RIBOSOMAL PROTEIN S16"/>
    <property type="match status" value="1"/>
</dbReference>
<dbReference type="GO" id="GO:0015935">
    <property type="term" value="C:small ribosomal subunit"/>
    <property type="evidence" value="ECO:0007669"/>
    <property type="project" value="TreeGrafter"/>
</dbReference>
<gene>
    <name evidence="3" type="primary">rpsP</name>
    <name evidence="4" type="ORF">AVDCRST_MAG71-904</name>
</gene>
<dbReference type="AlphaFoldDB" id="A0A6J4KV18"/>
<name>A0A6J4KV18_9GAMM</name>
<dbReference type="EMBL" id="CADCUA010000248">
    <property type="protein sequence ID" value="CAA9314145.1"/>
    <property type="molecule type" value="Genomic_DNA"/>
</dbReference>
<accession>A0A6J4KV18</accession>
<dbReference type="InterPro" id="IPR023803">
    <property type="entry name" value="Ribosomal_bS16_dom_sf"/>
</dbReference>
<evidence type="ECO:0000256" key="2">
    <source>
        <dbReference type="ARBA" id="ARBA00023274"/>
    </source>
</evidence>
<dbReference type="InterPro" id="IPR020592">
    <property type="entry name" value="Ribosomal_bS16_CS"/>
</dbReference>
<dbReference type="NCBIfam" id="TIGR00002">
    <property type="entry name" value="S16"/>
    <property type="match status" value="1"/>
</dbReference>
<dbReference type="FunFam" id="3.30.1320.10:FF:000008">
    <property type="entry name" value="30S ribosomal protein S16"/>
    <property type="match status" value="1"/>
</dbReference>
<evidence type="ECO:0000256" key="3">
    <source>
        <dbReference type="HAMAP-Rule" id="MF_00385"/>
    </source>
</evidence>
<dbReference type="PANTHER" id="PTHR12919:SF20">
    <property type="entry name" value="SMALL RIBOSOMAL SUBUNIT PROTEIN BS16M"/>
    <property type="match status" value="1"/>
</dbReference>
<dbReference type="InterPro" id="IPR000307">
    <property type="entry name" value="Ribosomal_bS16"/>
</dbReference>
<evidence type="ECO:0000313" key="4">
    <source>
        <dbReference type="EMBL" id="CAA9314145.1"/>
    </source>
</evidence>
<dbReference type="SUPFAM" id="SSF54565">
    <property type="entry name" value="Ribosomal protein S16"/>
    <property type="match status" value="1"/>
</dbReference>
<sequence>MVKIRLTRGGAKKRPFYHIIVTDSRSARDGRNIERVGYYNPVAAGNDKRVELDVARIQHWIDRGAQMTDKVADLYRTAAKGAEQTAAA</sequence>
<dbReference type="GO" id="GO:0003735">
    <property type="term" value="F:structural constituent of ribosome"/>
    <property type="evidence" value="ECO:0007669"/>
    <property type="project" value="InterPro"/>
</dbReference>
<dbReference type="Gene3D" id="3.30.1320.10">
    <property type="match status" value="1"/>
</dbReference>
<dbReference type="GO" id="GO:0006412">
    <property type="term" value="P:translation"/>
    <property type="evidence" value="ECO:0007669"/>
    <property type="project" value="UniProtKB-UniRule"/>
</dbReference>
<comment type="similarity">
    <text evidence="3">Belongs to the bacterial ribosomal protein bS16 family.</text>
</comment>
<proteinExistence type="inferred from homology"/>
<dbReference type="HAMAP" id="MF_00385">
    <property type="entry name" value="Ribosomal_bS16"/>
    <property type="match status" value="1"/>
</dbReference>